<name>A0A7I8LKW4_SPIIN</name>
<dbReference type="GO" id="GO:0005737">
    <property type="term" value="C:cytoplasm"/>
    <property type="evidence" value="ECO:0007669"/>
    <property type="project" value="TreeGrafter"/>
</dbReference>
<dbReference type="Gene3D" id="1.10.238.10">
    <property type="entry name" value="EF-hand"/>
    <property type="match status" value="2"/>
</dbReference>
<feature type="region of interest" description="Disordered" evidence="2">
    <location>
        <begin position="806"/>
        <end position="826"/>
    </location>
</feature>
<dbReference type="PROSITE" id="PS00018">
    <property type="entry name" value="EF_HAND_1"/>
    <property type="match status" value="1"/>
</dbReference>
<feature type="region of interest" description="Disordered" evidence="2">
    <location>
        <begin position="339"/>
        <end position="364"/>
    </location>
</feature>
<feature type="region of interest" description="Disordered" evidence="2">
    <location>
        <begin position="284"/>
        <end position="308"/>
    </location>
</feature>
<keyword evidence="1" id="KW-0106">Calcium</keyword>
<evidence type="ECO:0000259" key="4">
    <source>
        <dbReference type="PROSITE" id="PS50222"/>
    </source>
</evidence>
<dbReference type="AlphaFoldDB" id="A0A7I8LKW4"/>
<feature type="compositionally biased region" description="Basic and acidic residues" evidence="2">
    <location>
        <begin position="806"/>
        <end position="817"/>
    </location>
</feature>
<accession>A0A7I8LKW4</accession>
<feature type="region of interest" description="Disordered" evidence="2">
    <location>
        <begin position="313"/>
        <end position="332"/>
    </location>
</feature>
<feature type="domain" description="EH" evidence="3">
    <location>
        <begin position="371"/>
        <end position="453"/>
    </location>
</feature>
<feature type="domain" description="EF-hand" evidence="4">
    <location>
        <begin position="35"/>
        <end position="68"/>
    </location>
</feature>
<dbReference type="CDD" id="cd00052">
    <property type="entry name" value="EH"/>
    <property type="match status" value="2"/>
</dbReference>
<feature type="domain" description="EF-hand" evidence="4">
    <location>
        <begin position="1"/>
        <end position="34"/>
    </location>
</feature>
<dbReference type="GO" id="GO:0005886">
    <property type="term" value="C:plasma membrane"/>
    <property type="evidence" value="ECO:0007669"/>
    <property type="project" value="TreeGrafter"/>
</dbReference>
<proteinExistence type="predicted"/>
<organism evidence="5 6">
    <name type="scientific">Spirodela intermedia</name>
    <name type="common">Intermediate duckweed</name>
    <dbReference type="NCBI Taxonomy" id="51605"/>
    <lineage>
        <taxon>Eukaryota</taxon>
        <taxon>Viridiplantae</taxon>
        <taxon>Streptophyta</taxon>
        <taxon>Embryophyta</taxon>
        <taxon>Tracheophyta</taxon>
        <taxon>Spermatophyta</taxon>
        <taxon>Magnoliopsida</taxon>
        <taxon>Liliopsida</taxon>
        <taxon>Araceae</taxon>
        <taxon>Lemnoideae</taxon>
        <taxon>Spirodela</taxon>
    </lineage>
</organism>
<dbReference type="PROSITE" id="PS50031">
    <property type="entry name" value="EH"/>
    <property type="match status" value="2"/>
</dbReference>
<sequence>METFDAYFRRADLDMDGRISGAEAVAFFQGSNLPKQILAQIWMYCDSNKTGFLGRKEFYNALRLVTVSQRGQELTPEIVKAALEGPVSAQIPPPQINTASVMATPGNQIGIMPSASPQNPGFRGPQVLSNANVSQQVFPSEGQYLRPNQATSAVSYRPLIGQGIAGGGVATAGPRRPLSNNPNILTDWPSGRTGGTSVGGPLQVSQGSAASVMKDGFGSALSGLKTSAAPRAVGTYADTLSLQPQALDSRQSIQPSVTDSKTVVTSGNGFNSVFGADVFTAVSQPKQDGSSNAPTPSLMGSMNSGMQTSFRPVQNLQTQSSSTVPHGGSQLPGTQLLVKQRQNEPAQSTSAHAGLSSISSGRPWPRFSQTDVQKYSKVFVEVDTDKDGKITGEQARNLFLSWKLPREVLKQVWDLSDQDNDSMLSHREFVIALYLMERHREGYPLPAVLPNSIKFDEILLQATSAPPAWQPTPGLSHQMMMPGMRPVLPAAGFRPQAQVLAPQQINAGLLSAQKNLSGPVSGEHLAGHLRKEDQNGPNLNFQEETDPNEKMQELEKEILDSKEKINFYRSKMQELVLYKSKCDNKLNEITEKASADKREVEFVAKKYDEKYKQVGDLASKLTIEEAAFRDTQQRKSELHHAITTMEKGGSADGLLQVRADRIHADLEGLLKALNERCKKHALDIKSTGIVELPFGWELGVQEGATEWDEDWDKFEDEGFSLAKEQDNYSNTKHPSAWIGKSSMDDVSSVTSSTNADMEKPSSFNKRASDNKSAYAQSEDGSIEYPSGSQFQEFPSAHFDVHDASPRAVESPRDHVRDGSTNSMGNFADDTSWGAAFDMSNDGDSVSDFSTKESYNGSRRDSFFETGDFGLNPIRTGSPAAGSEYGRREKATIFADSVPGTPQLSYSSSPHFSEGPESNNAFDAFGRFDSFSTTNSGLFSQRETFARFDSIRSTSDQSQGFGFDDSDPFGYTAPFKALESSDSKRDSSKWSAF</sequence>
<feature type="domain" description="EF-hand" evidence="4">
    <location>
        <begin position="407"/>
        <end position="439"/>
    </location>
</feature>
<evidence type="ECO:0000313" key="6">
    <source>
        <dbReference type="Proteomes" id="UP000663760"/>
    </source>
</evidence>
<dbReference type="Proteomes" id="UP000663760">
    <property type="component" value="Chromosome 18"/>
</dbReference>
<feature type="domain" description="EF-hand" evidence="4">
    <location>
        <begin position="370"/>
        <end position="405"/>
    </location>
</feature>
<dbReference type="EMBL" id="LR746281">
    <property type="protein sequence ID" value="CAA7410687.1"/>
    <property type="molecule type" value="Genomic_DNA"/>
</dbReference>
<feature type="compositionally biased region" description="Low complexity" evidence="2">
    <location>
        <begin position="744"/>
        <end position="753"/>
    </location>
</feature>
<dbReference type="PROSITE" id="PS50222">
    <property type="entry name" value="EF_HAND_2"/>
    <property type="match status" value="4"/>
</dbReference>
<gene>
    <name evidence="5" type="ORF">SI8410_18021365</name>
</gene>
<feature type="domain" description="EH" evidence="3">
    <location>
        <begin position="1"/>
        <end position="90"/>
    </location>
</feature>
<dbReference type="OrthoDB" id="524326at2759"/>
<dbReference type="GO" id="GO:0005509">
    <property type="term" value="F:calcium ion binding"/>
    <property type="evidence" value="ECO:0007669"/>
    <property type="project" value="InterPro"/>
</dbReference>
<feature type="compositionally biased region" description="Polar residues" evidence="2">
    <location>
        <begin position="313"/>
        <end position="324"/>
    </location>
</feature>
<reference evidence="5" key="1">
    <citation type="submission" date="2020-02" db="EMBL/GenBank/DDBJ databases">
        <authorList>
            <person name="Scholz U."/>
            <person name="Mascher M."/>
            <person name="Fiebig A."/>
        </authorList>
    </citation>
    <scope>NUCLEOTIDE SEQUENCE</scope>
</reference>
<dbReference type="SMART" id="SM00027">
    <property type="entry name" value="EH"/>
    <property type="match status" value="2"/>
</dbReference>
<dbReference type="PANTHER" id="PTHR11216">
    <property type="entry name" value="EH DOMAIN"/>
    <property type="match status" value="1"/>
</dbReference>
<dbReference type="SUPFAM" id="SSF47473">
    <property type="entry name" value="EF-hand"/>
    <property type="match status" value="2"/>
</dbReference>
<evidence type="ECO:0000259" key="3">
    <source>
        <dbReference type="PROSITE" id="PS50031"/>
    </source>
</evidence>
<dbReference type="SMART" id="SM00054">
    <property type="entry name" value="EFh"/>
    <property type="match status" value="4"/>
</dbReference>
<dbReference type="Pfam" id="PF12763">
    <property type="entry name" value="EH"/>
    <property type="match status" value="2"/>
</dbReference>
<protein>
    <submittedName>
        <fullName evidence="5">Uncharacterized protein</fullName>
    </submittedName>
</protein>
<evidence type="ECO:0000313" key="5">
    <source>
        <dbReference type="EMBL" id="CAA7410687.1"/>
    </source>
</evidence>
<feature type="compositionally biased region" description="Polar residues" evidence="2">
    <location>
        <begin position="343"/>
        <end position="360"/>
    </location>
</feature>
<feature type="region of interest" description="Disordered" evidence="2">
    <location>
        <begin position="725"/>
        <end position="789"/>
    </location>
</feature>
<feature type="compositionally biased region" description="Polar residues" evidence="2">
    <location>
        <begin position="761"/>
        <end position="779"/>
    </location>
</feature>
<dbReference type="InterPro" id="IPR002048">
    <property type="entry name" value="EF_hand_dom"/>
</dbReference>
<feature type="region of interest" description="Disordered" evidence="2">
    <location>
        <begin position="529"/>
        <end position="551"/>
    </location>
</feature>
<dbReference type="GO" id="GO:0006897">
    <property type="term" value="P:endocytosis"/>
    <property type="evidence" value="ECO:0007669"/>
    <property type="project" value="TreeGrafter"/>
</dbReference>
<dbReference type="InterPro" id="IPR018247">
    <property type="entry name" value="EF_Hand_1_Ca_BS"/>
</dbReference>
<dbReference type="PANTHER" id="PTHR11216:SF161">
    <property type="entry name" value="CALCIUM-BINDING EF HAND FAMILY PROTEIN"/>
    <property type="match status" value="1"/>
</dbReference>
<dbReference type="GO" id="GO:0016197">
    <property type="term" value="P:endosomal transport"/>
    <property type="evidence" value="ECO:0007669"/>
    <property type="project" value="TreeGrafter"/>
</dbReference>
<evidence type="ECO:0000256" key="1">
    <source>
        <dbReference type="ARBA" id="ARBA00022837"/>
    </source>
</evidence>
<dbReference type="InterPro" id="IPR000261">
    <property type="entry name" value="EH_dom"/>
</dbReference>
<dbReference type="InterPro" id="IPR011992">
    <property type="entry name" value="EF-hand-dom_pair"/>
</dbReference>
<keyword evidence="6" id="KW-1185">Reference proteome</keyword>
<evidence type="ECO:0000256" key="2">
    <source>
        <dbReference type="SAM" id="MobiDB-lite"/>
    </source>
</evidence>